<proteinExistence type="predicted"/>
<evidence type="ECO:0000313" key="3">
    <source>
        <dbReference type="Proteomes" id="UP000015101"/>
    </source>
</evidence>
<dbReference type="InParanoid" id="T1FBH7"/>
<keyword evidence="3" id="KW-1185">Reference proteome</keyword>
<dbReference type="AlphaFoldDB" id="T1FBH7"/>
<dbReference type="KEGG" id="hro:HELRODRAFT_177313"/>
<name>T1FBH7_HELRO</name>
<evidence type="ECO:0000313" key="2">
    <source>
        <dbReference type="EnsemblMetazoa" id="HelroP177313"/>
    </source>
</evidence>
<dbReference type="RefSeq" id="XP_009023774.1">
    <property type="nucleotide sequence ID" value="XM_009025526.1"/>
</dbReference>
<sequence length="583" mass="67805">MKKTSNPILVKVEDRGNCTKTFDEYDETEDLINVHLLADLRKVIQIIYELFHHNRPIDVVKFLANKLETNLIQQTLREIAMANWEAKERKKEEEGEESDDEQYSIFEEWPEPDPKLLMTTYHNRATQKRVKGKTFANSYVHESVYQSFKLSEYLFLKKLFRNNYINIFSCFAESPRSLRKVRKCIKIPKNLDNLNDAIFVECIPDLAWSVNGKGSIYDPLETPFDHFKKAYPHLLPRIIEPSCKQKFKKPCKLERPVVSSFWQKKEAKIDSSSKVKQVQDKPIFTNVSVKTDASEDAVPALQNLDTHYLSILIKIFSTVPEEPSERTLPSAPHVCVGSVDMKYNVSVDTQTDYCNVCDNYDLMQDVTFQDHTNLKMIGKGLPLSCPCWTSVNMLFRSPVVLDWSSFHEEFVKRYHSRVLEKNWLSEEEFSSSTFATFNQNKKLFKDKAKVRSFKFEDEEPSKLEEASRPNPLPKYIYYSEEEGQYVIDYKKRPTSLKWEAKAKFSKPDSQDILSKLVILNITKPVGDKISLPNEPDDPDPFPKEAIPFLNEVEQIADYPQMSQPSTCLKLGPHFKICEERTEF</sequence>
<protein>
    <submittedName>
        <fullName evidence="1 2">Uncharacterized protein</fullName>
    </submittedName>
</protein>
<accession>T1FBH7</accession>
<dbReference type="HOGENOM" id="CLU_467925_0_0_1"/>
<reference evidence="2" key="3">
    <citation type="submission" date="2015-06" db="UniProtKB">
        <authorList>
            <consortium name="EnsemblMetazoa"/>
        </authorList>
    </citation>
    <scope>IDENTIFICATION</scope>
</reference>
<gene>
    <name evidence="2" type="primary">20206176</name>
    <name evidence="1" type="ORF">HELRODRAFT_177313</name>
</gene>
<reference evidence="3" key="1">
    <citation type="submission" date="2012-12" db="EMBL/GenBank/DDBJ databases">
        <authorList>
            <person name="Hellsten U."/>
            <person name="Grimwood J."/>
            <person name="Chapman J.A."/>
            <person name="Shapiro H."/>
            <person name="Aerts A."/>
            <person name="Otillar R.P."/>
            <person name="Terry A.Y."/>
            <person name="Boore J.L."/>
            <person name="Simakov O."/>
            <person name="Marletaz F."/>
            <person name="Cho S.-J."/>
            <person name="Edsinger-Gonzales E."/>
            <person name="Havlak P."/>
            <person name="Kuo D.-H."/>
            <person name="Larsson T."/>
            <person name="Lv J."/>
            <person name="Arendt D."/>
            <person name="Savage R."/>
            <person name="Osoegawa K."/>
            <person name="de Jong P."/>
            <person name="Lindberg D.R."/>
            <person name="Seaver E.C."/>
            <person name="Weisblat D.A."/>
            <person name="Putnam N.H."/>
            <person name="Grigoriev I.V."/>
            <person name="Rokhsar D.S."/>
        </authorList>
    </citation>
    <scope>NUCLEOTIDE SEQUENCE</scope>
</reference>
<dbReference type="CTD" id="20206176"/>
<reference evidence="1 3" key="2">
    <citation type="journal article" date="2013" name="Nature">
        <title>Insights into bilaterian evolution from three spiralian genomes.</title>
        <authorList>
            <person name="Simakov O."/>
            <person name="Marletaz F."/>
            <person name="Cho S.J."/>
            <person name="Edsinger-Gonzales E."/>
            <person name="Havlak P."/>
            <person name="Hellsten U."/>
            <person name="Kuo D.H."/>
            <person name="Larsson T."/>
            <person name="Lv J."/>
            <person name="Arendt D."/>
            <person name="Savage R."/>
            <person name="Osoegawa K."/>
            <person name="de Jong P."/>
            <person name="Grimwood J."/>
            <person name="Chapman J.A."/>
            <person name="Shapiro H."/>
            <person name="Aerts A."/>
            <person name="Otillar R.P."/>
            <person name="Terry A.Y."/>
            <person name="Boore J.L."/>
            <person name="Grigoriev I.V."/>
            <person name="Lindberg D.R."/>
            <person name="Seaver E.C."/>
            <person name="Weisblat D.A."/>
            <person name="Putnam N.H."/>
            <person name="Rokhsar D.S."/>
        </authorList>
    </citation>
    <scope>NUCLEOTIDE SEQUENCE</scope>
</reference>
<dbReference type="EMBL" id="KB097222">
    <property type="protein sequence ID" value="ESN98078.1"/>
    <property type="molecule type" value="Genomic_DNA"/>
</dbReference>
<organism evidence="2 3">
    <name type="scientific">Helobdella robusta</name>
    <name type="common">Californian leech</name>
    <dbReference type="NCBI Taxonomy" id="6412"/>
    <lineage>
        <taxon>Eukaryota</taxon>
        <taxon>Metazoa</taxon>
        <taxon>Spiralia</taxon>
        <taxon>Lophotrochozoa</taxon>
        <taxon>Annelida</taxon>
        <taxon>Clitellata</taxon>
        <taxon>Hirudinea</taxon>
        <taxon>Rhynchobdellida</taxon>
        <taxon>Glossiphoniidae</taxon>
        <taxon>Helobdella</taxon>
    </lineage>
</organism>
<dbReference type="EMBL" id="AMQM01006014">
    <property type="status" value="NOT_ANNOTATED_CDS"/>
    <property type="molecule type" value="Genomic_DNA"/>
</dbReference>
<dbReference type="EnsemblMetazoa" id="HelroT177313">
    <property type="protein sequence ID" value="HelroP177313"/>
    <property type="gene ID" value="HelroG177313"/>
</dbReference>
<dbReference type="GeneID" id="20206176"/>
<dbReference type="Proteomes" id="UP000015101">
    <property type="component" value="Unassembled WGS sequence"/>
</dbReference>
<evidence type="ECO:0000313" key="1">
    <source>
        <dbReference type="EMBL" id="ESN98078.1"/>
    </source>
</evidence>